<keyword evidence="3" id="KW-0812">Transmembrane</keyword>
<feature type="region of interest" description="Disordered" evidence="2">
    <location>
        <begin position="480"/>
        <end position="525"/>
    </location>
</feature>
<evidence type="ECO:0000256" key="3">
    <source>
        <dbReference type="SAM" id="Phobius"/>
    </source>
</evidence>
<keyword evidence="3" id="KW-1133">Transmembrane helix</keyword>
<gene>
    <name evidence="4" type="ORF">AAP_01845</name>
</gene>
<keyword evidence="1" id="KW-0175">Coiled coil</keyword>
<accession>A0A168AYV9</accession>
<dbReference type="EMBL" id="AZGZ01000006">
    <property type="protein sequence ID" value="KZZ94545.1"/>
    <property type="molecule type" value="Genomic_DNA"/>
</dbReference>
<feature type="transmembrane region" description="Helical" evidence="3">
    <location>
        <begin position="28"/>
        <end position="50"/>
    </location>
</feature>
<feature type="compositionally biased region" description="Basic and acidic residues" evidence="2">
    <location>
        <begin position="508"/>
        <end position="525"/>
    </location>
</feature>
<reference evidence="4 5" key="1">
    <citation type="journal article" date="2016" name="Genome Biol. Evol.">
        <title>Divergent and convergent evolution of fungal pathogenicity.</title>
        <authorList>
            <person name="Shang Y."/>
            <person name="Xiao G."/>
            <person name="Zheng P."/>
            <person name="Cen K."/>
            <person name="Zhan S."/>
            <person name="Wang C."/>
        </authorList>
    </citation>
    <scope>NUCLEOTIDE SEQUENCE [LARGE SCALE GENOMIC DNA]</scope>
    <source>
        <strain evidence="4 5">ARSEF 7405</strain>
    </source>
</reference>
<organism evidence="4 5">
    <name type="scientific">Ascosphaera apis ARSEF 7405</name>
    <dbReference type="NCBI Taxonomy" id="392613"/>
    <lineage>
        <taxon>Eukaryota</taxon>
        <taxon>Fungi</taxon>
        <taxon>Dikarya</taxon>
        <taxon>Ascomycota</taxon>
        <taxon>Pezizomycotina</taxon>
        <taxon>Eurotiomycetes</taxon>
        <taxon>Eurotiomycetidae</taxon>
        <taxon>Onygenales</taxon>
        <taxon>Ascosphaeraceae</taxon>
        <taxon>Ascosphaera</taxon>
    </lineage>
</organism>
<keyword evidence="5" id="KW-1185">Reference proteome</keyword>
<feature type="compositionally biased region" description="Basic and acidic residues" evidence="2">
    <location>
        <begin position="481"/>
        <end position="493"/>
    </location>
</feature>
<sequence>MFPLVILAYIPWYDILPKFRDNPVATSLWLGLYAVCAIGIWISPTLYSWLFDVPERDIDRTIDEVVVVIGGGYGYGAAVADDFQRYMYNTAIVDTRNTDGGEFIPESRRTKKYREAQRHHRMRALAKQRQRAIARGEEIDERRYRLNDVEPYHYVYKCDPADKKALEQTRQQIEEDFGHPTILVFAYTPILEEAGKLYQCFQNSLSVFGPAIKEAQNGGCFATVCSAVGHIQPGPLHLKTYANECRKIYNEHQRLKHEVRKVEKLDLVKCILLELGCVDERMITVHRDYVKQLKLIRRRVERRGMFIPNPSSREETDALMSLHRRRLDGLLARNVPDKRIAELIHEAIRKGRDAHMEEPAISLFWTWITVLPYSWAKWLYGIVGINETMKGLTTCEYMEGEEGLYIGLETDLQIEVEKKRELRLELTANDGTMIQLLSSQDEEQAIVEDSVRKKTKRNRERKLARKALKAIRQVDPGVIEQEQKENINCKDEADGQGGASLQVGSQGEKNDAGKDGKERHMVEAN</sequence>
<dbReference type="OrthoDB" id="4207640at2759"/>
<dbReference type="InterPro" id="IPR036291">
    <property type="entry name" value="NAD(P)-bd_dom_sf"/>
</dbReference>
<dbReference type="Gene3D" id="3.40.50.720">
    <property type="entry name" value="NAD(P)-binding Rossmann-like Domain"/>
    <property type="match status" value="1"/>
</dbReference>
<dbReference type="SUPFAM" id="SSF51735">
    <property type="entry name" value="NAD(P)-binding Rossmann-fold domains"/>
    <property type="match status" value="1"/>
</dbReference>
<evidence type="ECO:0000256" key="2">
    <source>
        <dbReference type="SAM" id="MobiDB-lite"/>
    </source>
</evidence>
<feature type="coiled-coil region" evidence="1">
    <location>
        <begin position="238"/>
        <end position="265"/>
    </location>
</feature>
<name>A0A168AYV9_9EURO</name>
<evidence type="ECO:0000313" key="5">
    <source>
        <dbReference type="Proteomes" id="UP000242877"/>
    </source>
</evidence>
<dbReference type="AlphaFoldDB" id="A0A168AYV9"/>
<protein>
    <submittedName>
        <fullName evidence="4">NAD(P)-binding domain protein</fullName>
    </submittedName>
</protein>
<proteinExistence type="predicted"/>
<comment type="caution">
    <text evidence="4">The sequence shown here is derived from an EMBL/GenBank/DDBJ whole genome shotgun (WGS) entry which is preliminary data.</text>
</comment>
<dbReference type="VEuPathDB" id="FungiDB:AAP_01845"/>
<dbReference type="Proteomes" id="UP000242877">
    <property type="component" value="Unassembled WGS sequence"/>
</dbReference>
<evidence type="ECO:0000256" key="1">
    <source>
        <dbReference type="SAM" id="Coils"/>
    </source>
</evidence>
<evidence type="ECO:0000313" key="4">
    <source>
        <dbReference type="EMBL" id="KZZ94545.1"/>
    </source>
</evidence>
<keyword evidence="3" id="KW-0472">Membrane</keyword>